<accession>A0A2S1L9J4</accession>
<gene>
    <name evidence="1" type="ORF">FFWV33_02110</name>
</gene>
<keyword evidence="2" id="KW-1185">Reference proteome</keyword>
<dbReference type="OrthoDB" id="1350813at2"/>
<organism evidence="1 2">
    <name type="scientific">Flavobacterium faecale</name>
    <dbReference type="NCBI Taxonomy" id="1355330"/>
    <lineage>
        <taxon>Bacteria</taxon>
        <taxon>Pseudomonadati</taxon>
        <taxon>Bacteroidota</taxon>
        <taxon>Flavobacteriia</taxon>
        <taxon>Flavobacteriales</taxon>
        <taxon>Flavobacteriaceae</taxon>
        <taxon>Flavobacterium</taxon>
    </lineage>
</organism>
<dbReference type="Proteomes" id="UP000244527">
    <property type="component" value="Chromosome"/>
</dbReference>
<protein>
    <submittedName>
        <fullName evidence="1">Uncharacterized protein</fullName>
    </submittedName>
</protein>
<dbReference type="RefSeq" id="WP_108739367.1">
    <property type="nucleotide sequence ID" value="NZ_CP020918.1"/>
</dbReference>
<dbReference type="KEGG" id="ffa:FFWV33_02110"/>
<dbReference type="EMBL" id="CP020918">
    <property type="protein sequence ID" value="AWG20405.1"/>
    <property type="molecule type" value="Genomic_DNA"/>
</dbReference>
<proteinExistence type="predicted"/>
<reference evidence="1 2" key="1">
    <citation type="submission" date="2017-04" db="EMBL/GenBank/DDBJ databases">
        <title>Compelte genome sequence of WV33.</title>
        <authorList>
            <person name="Lee P.C."/>
        </authorList>
    </citation>
    <scope>NUCLEOTIDE SEQUENCE [LARGE SCALE GENOMIC DNA]</scope>
    <source>
        <strain evidence="1 2">WV33</strain>
    </source>
</reference>
<dbReference type="AlphaFoldDB" id="A0A2S1L9J4"/>
<evidence type="ECO:0000313" key="1">
    <source>
        <dbReference type="EMBL" id="AWG20405.1"/>
    </source>
</evidence>
<name>A0A2S1L9J4_9FLAO</name>
<sequence length="189" mass="22886">MSQYNNYIAELNDEGSILKIEIIKSWLLEHENYFKFLINETTCRKWSKWIKDKSIHLFPCACHTREGFCVFIQTYYELEKIMDLHRRQDEIAVVLKGFDRIKNNPDLEFEWVEKYSQIADFFEGKLQITGEEGKLINFMFDKDEFYTAILFEDIKMEIYCSEEYQIRSKSQENTLIFDEDELSYDDDNY</sequence>
<evidence type="ECO:0000313" key="2">
    <source>
        <dbReference type="Proteomes" id="UP000244527"/>
    </source>
</evidence>